<dbReference type="PIRSF" id="PIRSF007663">
    <property type="entry name" value="UCP007663"/>
    <property type="match status" value="1"/>
</dbReference>
<dbReference type="STRING" id="1852522.SAMN06295960_4683"/>
<dbReference type="InterPro" id="IPR054363">
    <property type="entry name" value="GH95_cat"/>
</dbReference>
<dbReference type="FunFam" id="1.50.10.10:FF:000028">
    <property type="entry name" value="Alpha-L-fucosidase 2"/>
    <property type="match status" value="1"/>
</dbReference>
<feature type="domain" description="Alpha fucosidase A-like C-terminal" evidence="2">
    <location>
        <begin position="714"/>
        <end position="791"/>
    </location>
</feature>
<evidence type="ECO:0000259" key="3">
    <source>
        <dbReference type="Pfam" id="PF22124"/>
    </source>
</evidence>
<proteinExistence type="predicted"/>
<evidence type="ECO:0000259" key="1">
    <source>
        <dbReference type="Pfam" id="PF14498"/>
    </source>
</evidence>
<name>A0A1X7LWV9_9BACL</name>
<organism evidence="4 5">
    <name type="scientific">Paenibacillus aquistagni</name>
    <dbReference type="NCBI Taxonomy" id="1852522"/>
    <lineage>
        <taxon>Bacteria</taxon>
        <taxon>Bacillati</taxon>
        <taxon>Bacillota</taxon>
        <taxon>Bacilli</taxon>
        <taxon>Bacillales</taxon>
        <taxon>Paenibacillaceae</taxon>
        <taxon>Paenibacillus</taxon>
    </lineage>
</organism>
<dbReference type="RefSeq" id="WP_085498587.1">
    <property type="nucleotide sequence ID" value="NZ_FXAZ01000009.1"/>
</dbReference>
<dbReference type="InterPro" id="IPR049053">
    <property type="entry name" value="AFCA-like_C"/>
</dbReference>
<dbReference type="OrthoDB" id="9802600at2"/>
<evidence type="ECO:0000313" key="5">
    <source>
        <dbReference type="Proteomes" id="UP000193834"/>
    </source>
</evidence>
<dbReference type="GO" id="GO:0005975">
    <property type="term" value="P:carbohydrate metabolic process"/>
    <property type="evidence" value="ECO:0007669"/>
    <property type="project" value="InterPro"/>
</dbReference>
<keyword evidence="5" id="KW-1185">Reference proteome</keyword>
<dbReference type="Gene3D" id="1.50.10.10">
    <property type="match status" value="1"/>
</dbReference>
<sequence>MNHINSYYLLEQTAASKWTEAFPIGNGRLGGMVYGGIQREHIQLNEDSIWYGGTRDNDNSAAQAALPEIKNLLLQGNVRKAEQLVLKHMTNVPQYFHPYQTLGSLFLDFDANIDVHAINHYGRKLDLDHALVQVNYEVEQQEAAAEAKTAAEAAGEARADAIQYCREMFASAADQVLVIRLTTTDTAGLTFTAKIDRRPFNGEFVDTDDELAISMQGQLGADGVRYAVVMRAVAEGGQCQTAGNYLDVRQARAVTLIVAAQTSFRCAEPYAAAWQQARQAAKVPYETLKQRHLDDYKPLFNRVTLDLEAVEGRRAESQQQIHGQQCLSTSERLERYRQGAADNGLEALFYQYGRYLLLASSRPGTLPANLQGIWNDSYTPPWESDFHLNINLQMNYWLAETGNLAECHMPLFDFIERLVVNGRRTARNIYGARGFVAHTSSNLWADTGIYGQYVSANMWPMGGAWIALHMWEHYCYNGSLSFLRERAYPVLKEASLFFLDFLYELPSGQLVTVPSLSPENSYRSDQGEVGALCYGPSMDSQILHALFTACIRAGELLQQDAEGNMEQLDKEDKALLEQWQHVRSKLPQPQIGRHGQIMEWAVDYDEVELGHRHISHLFALHPGEQIIPHHSPELGQAAKFTLQRRLTHGGGHTGWSQAWIANFWSRLDEGDQAHLSLRNLLSTAVHSNLFGDHPPFQIDANFGGAAAMQEMLLQSHGGEIRLLPALPSAWQQGHVTGLRARGGFAVDMAWQAGKLQQAQITSMLGKPCVIYSTVPLAFDTDKPSMAVTVSQPAPHTYQLDIPLGATITVSLA</sequence>
<gene>
    <name evidence="4" type="ORF">SAMN06295960_4683</name>
</gene>
<feature type="domain" description="Glycosyl hydrolase family 95 catalytic" evidence="3">
    <location>
        <begin position="285"/>
        <end position="712"/>
    </location>
</feature>
<dbReference type="Pfam" id="PF14498">
    <property type="entry name" value="Glyco_hyd_65N_2"/>
    <property type="match status" value="1"/>
</dbReference>
<dbReference type="EMBL" id="FXAZ01000009">
    <property type="protein sequence ID" value="SMG58378.1"/>
    <property type="molecule type" value="Genomic_DNA"/>
</dbReference>
<dbReference type="PANTHER" id="PTHR31084:SF0">
    <property type="entry name" value="ALPHA-L-FUCOSIDASE 2"/>
    <property type="match status" value="1"/>
</dbReference>
<dbReference type="SUPFAM" id="SSF48208">
    <property type="entry name" value="Six-hairpin glycosidases"/>
    <property type="match status" value="1"/>
</dbReference>
<dbReference type="InterPro" id="IPR016518">
    <property type="entry name" value="Alpha-L-fucosidase"/>
</dbReference>
<dbReference type="Proteomes" id="UP000193834">
    <property type="component" value="Unassembled WGS sequence"/>
</dbReference>
<dbReference type="Pfam" id="PF21307">
    <property type="entry name" value="Glyco_hydro_95_C"/>
    <property type="match status" value="1"/>
</dbReference>
<accession>A0A1X7LWV9</accession>
<reference evidence="4 5" key="1">
    <citation type="submission" date="2017-04" db="EMBL/GenBank/DDBJ databases">
        <authorList>
            <person name="Afonso C.L."/>
            <person name="Miller P.J."/>
            <person name="Scott M.A."/>
            <person name="Spackman E."/>
            <person name="Goraichik I."/>
            <person name="Dimitrov K.M."/>
            <person name="Suarez D.L."/>
            <person name="Swayne D.E."/>
        </authorList>
    </citation>
    <scope>NUCLEOTIDE SEQUENCE [LARGE SCALE GENOMIC DNA]</scope>
    <source>
        <strain evidence="4 5">11</strain>
    </source>
</reference>
<dbReference type="InterPro" id="IPR008928">
    <property type="entry name" value="6-hairpin_glycosidase_sf"/>
</dbReference>
<feature type="domain" description="Glycosyl hydrolase family 95 N-terminal" evidence="1">
    <location>
        <begin position="11"/>
        <end position="266"/>
    </location>
</feature>
<dbReference type="InterPro" id="IPR027414">
    <property type="entry name" value="GH95_N_dom"/>
</dbReference>
<protein>
    <submittedName>
        <fullName evidence="4">Alpha-L-fucosidase 2</fullName>
    </submittedName>
</protein>
<dbReference type="Pfam" id="PF22124">
    <property type="entry name" value="Glyco_hydro_95_cat"/>
    <property type="match status" value="1"/>
</dbReference>
<dbReference type="PANTHER" id="PTHR31084">
    <property type="entry name" value="ALPHA-L-FUCOSIDASE 2"/>
    <property type="match status" value="1"/>
</dbReference>
<evidence type="ECO:0000313" key="4">
    <source>
        <dbReference type="EMBL" id="SMG58378.1"/>
    </source>
</evidence>
<dbReference type="GO" id="GO:0004560">
    <property type="term" value="F:alpha-L-fucosidase activity"/>
    <property type="evidence" value="ECO:0007669"/>
    <property type="project" value="InterPro"/>
</dbReference>
<dbReference type="AlphaFoldDB" id="A0A1X7LWV9"/>
<dbReference type="InterPro" id="IPR012341">
    <property type="entry name" value="6hp_glycosidase-like_sf"/>
</dbReference>
<evidence type="ECO:0000259" key="2">
    <source>
        <dbReference type="Pfam" id="PF21307"/>
    </source>
</evidence>